<dbReference type="AlphaFoldDB" id="A0A372NN00"/>
<sequence>MLQKQLTHFVVIVRITTKGVYEMMFTRTFELFLIAASVVTVLAIAGFAVFCRYRAKSFAHTGRLTDVQIWATRADISWVIAVLFAVIASFAGYNS</sequence>
<name>A0A372NN00_9SPHI</name>
<dbReference type="OrthoDB" id="799834at2"/>
<evidence type="ECO:0000313" key="2">
    <source>
        <dbReference type="EMBL" id="RFZ90324.1"/>
    </source>
</evidence>
<gene>
    <name evidence="2" type="ORF">D0C36_21240</name>
</gene>
<dbReference type="EMBL" id="QWDC01000004">
    <property type="protein sequence ID" value="RFZ90324.1"/>
    <property type="molecule type" value="Genomic_DNA"/>
</dbReference>
<evidence type="ECO:0000313" key="3">
    <source>
        <dbReference type="Proteomes" id="UP000264217"/>
    </source>
</evidence>
<reference evidence="2 3" key="1">
    <citation type="submission" date="2018-08" db="EMBL/GenBank/DDBJ databases">
        <title>Mucilaginibacter sp. MYSH2.</title>
        <authorList>
            <person name="Seo T."/>
        </authorList>
    </citation>
    <scope>NUCLEOTIDE SEQUENCE [LARGE SCALE GENOMIC DNA]</scope>
    <source>
        <strain evidence="2 3">MYSH2</strain>
    </source>
</reference>
<keyword evidence="1" id="KW-1133">Transmembrane helix</keyword>
<protein>
    <submittedName>
        <fullName evidence="2">Uncharacterized protein</fullName>
    </submittedName>
</protein>
<evidence type="ECO:0000256" key="1">
    <source>
        <dbReference type="SAM" id="Phobius"/>
    </source>
</evidence>
<organism evidence="2 3">
    <name type="scientific">Mucilaginibacter conchicola</name>
    <dbReference type="NCBI Taxonomy" id="2303333"/>
    <lineage>
        <taxon>Bacteria</taxon>
        <taxon>Pseudomonadati</taxon>
        <taxon>Bacteroidota</taxon>
        <taxon>Sphingobacteriia</taxon>
        <taxon>Sphingobacteriales</taxon>
        <taxon>Sphingobacteriaceae</taxon>
        <taxon>Mucilaginibacter</taxon>
    </lineage>
</organism>
<comment type="caution">
    <text evidence="2">The sequence shown here is derived from an EMBL/GenBank/DDBJ whole genome shotgun (WGS) entry which is preliminary data.</text>
</comment>
<dbReference type="RefSeq" id="WP_117393738.1">
    <property type="nucleotide sequence ID" value="NZ_QWDC01000004.1"/>
</dbReference>
<feature type="transmembrane region" description="Helical" evidence="1">
    <location>
        <begin position="31"/>
        <end position="53"/>
    </location>
</feature>
<accession>A0A372NN00</accession>
<keyword evidence="3" id="KW-1185">Reference proteome</keyword>
<keyword evidence="1" id="KW-0472">Membrane</keyword>
<proteinExistence type="predicted"/>
<dbReference type="Proteomes" id="UP000264217">
    <property type="component" value="Unassembled WGS sequence"/>
</dbReference>
<keyword evidence="1" id="KW-0812">Transmembrane</keyword>
<feature type="transmembrane region" description="Helical" evidence="1">
    <location>
        <begin position="74"/>
        <end position="93"/>
    </location>
</feature>